<name>A0ABW9E841_9BURK</name>
<dbReference type="EMBL" id="JAQQCF010000063">
    <property type="protein sequence ID" value="MFM0642257.1"/>
    <property type="molecule type" value="Genomic_DNA"/>
</dbReference>
<reference evidence="4 5" key="1">
    <citation type="journal article" date="2024" name="Chem. Sci.">
        <title>Discovery of megapolipeptins by genome mining of a Burkholderiales bacteria collection.</title>
        <authorList>
            <person name="Paulo B.S."/>
            <person name="Recchia M.J.J."/>
            <person name="Lee S."/>
            <person name="Fergusson C.H."/>
            <person name="Romanowski S.B."/>
            <person name="Hernandez A."/>
            <person name="Krull N."/>
            <person name="Liu D.Y."/>
            <person name="Cavanagh H."/>
            <person name="Bos A."/>
            <person name="Gray C.A."/>
            <person name="Murphy B.T."/>
            <person name="Linington R.G."/>
            <person name="Eustaquio A.S."/>
        </authorList>
    </citation>
    <scope>NUCLEOTIDE SEQUENCE [LARGE SCALE GENOMIC DNA]</scope>
    <source>
        <strain evidence="4 5">RL17-338-BIC-A</strain>
    </source>
</reference>
<feature type="signal peptide" evidence="2">
    <location>
        <begin position="1"/>
        <end position="24"/>
    </location>
</feature>
<dbReference type="PANTHER" id="PTHR34606">
    <property type="entry name" value="BON DOMAIN-CONTAINING PROTEIN"/>
    <property type="match status" value="1"/>
</dbReference>
<evidence type="ECO:0000313" key="5">
    <source>
        <dbReference type="Proteomes" id="UP001629432"/>
    </source>
</evidence>
<dbReference type="InterPro" id="IPR051686">
    <property type="entry name" value="Lipoprotein_DolP"/>
</dbReference>
<proteinExistence type="predicted"/>
<dbReference type="Proteomes" id="UP001629432">
    <property type="component" value="Unassembled WGS sequence"/>
</dbReference>
<sequence>MNHKKNLAMFFIAALTAIASSAMAQPGDASGSSASVPTPPQAASMPSEKAIKAADRKLVRKVSQALARTKGLNSTRLLVRAKSGAITLLGSVTDAGQIPIAVDTAQRVDGVKSVTNEIRVAEQGL</sequence>
<protein>
    <submittedName>
        <fullName evidence="4">BON domain-containing protein</fullName>
    </submittedName>
</protein>
<feature type="domain" description="BON" evidence="3">
    <location>
        <begin position="54"/>
        <end position="122"/>
    </location>
</feature>
<evidence type="ECO:0000259" key="3">
    <source>
        <dbReference type="PROSITE" id="PS50914"/>
    </source>
</evidence>
<dbReference type="RefSeq" id="WP_408340838.1">
    <property type="nucleotide sequence ID" value="NZ_JAQQCF010000063.1"/>
</dbReference>
<organism evidence="4 5">
    <name type="scientific">Paraburkholderia metrosideri</name>
    <dbReference type="NCBI Taxonomy" id="580937"/>
    <lineage>
        <taxon>Bacteria</taxon>
        <taxon>Pseudomonadati</taxon>
        <taxon>Pseudomonadota</taxon>
        <taxon>Betaproteobacteria</taxon>
        <taxon>Burkholderiales</taxon>
        <taxon>Burkholderiaceae</taxon>
        <taxon>Paraburkholderia</taxon>
    </lineage>
</organism>
<evidence type="ECO:0000256" key="1">
    <source>
        <dbReference type="SAM" id="MobiDB-lite"/>
    </source>
</evidence>
<dbReference type="PROSITE" id="PS50914">
    <property type="entry name" value="BON"/>
    <property type="match status" value="1"/>
</dbReference>
<dbReference type="InterPro" id="IPR007055">
    <property type="entry name" value="BON_dom"/>
</dbReference>
<dbReference type="Gene3D" id="3.30.1340.30">
    <property type="match status" value="1"/>
</dbReference>
<feature type="chain" id="PRO_5047385682" evidence="2">
    <location>
        <begin position="25"/>
        <end position="125"/>
    </location>
</feature>
<gene>
    <name evidence="4" type="ORF">PQQ63_36845</name>
</gene>
<feature type="region of interest" description="Disordered" evidence="1">
    <location>
        <begin position="24"/>
        <end position="47"/>
    </location>
</feature>
<dbReference type="Pfam" id="PF04972">
    <property type="entry name" value="BON"/>
    <property type="match status" value="1"/>
</dbReference>
<evidence type="ECO:0000256" key="2">
    <source>
        <dbReference type="SAM" id="SignalP"/>
    </source>
</evidence>
<evidence type="ECO:0000313" key="4">
    <source>
        <dbReference type="EMBL" id="MFM0642257.1"/>
    </source>
</evidence>
<accession>A0ABW9E841</accession>
<keyword evidence="5" id="KW-1185">Reference proteome</keyword>
<dbReference type="PANTHER" id="PTHR34606:SF15">
    <property type="entry name" value="BON DOMAIN-CONTAINING PROTEIN"/>
    <property type="match status" value="1"/>
</dbReference>
<comment type="caution">
    <text evidence="4">The sequence shown here is derived from an EMBL/GenBank/DDBJ whole genome shotgun (WGS) entry which is preliminary data.</text>
</comment>
<keyword evidence="2" id="KW-0732">Signal</keyword>